<dbReference type="Proteomes" id="UP000054776">
    <property type="component" value="Unassembled WGS sequence"/>
</dbReference>
<reference evidence="1 2" key="1">
    <citation type="submission" date="2015-01" db="EMBL/GenBank/DDBJ databases">
        <title>Evolution of Trichinella species and genotypes.</title>
        <authorList>
            <person name="Korhonen P.K."/>
            <person name="Edoardo P."/>
            <person name="Giuseppe L.R."/>
            <person name="Gasser R.B."/>
        </authorList>
    </citation>
    <scope>NUCLEOTIDE SEQUENCE [LARGE SCALE GENOMIC DNA]</scope>
    <source>
        <strain evidence="1">ISS3</strain>
    </source>
</reference>
<evidence type="ECO:0000313" key="2">
    <source>
        <dbReference type="Proteomes" id="UP000054776"/>
    </source>
</evidence>
<dbReference type="EMBL" id="JYDH01000058">
    <property type="protein sequence ID" value="KRY35096.1"/>
    <property type="molecule type" value="Genomic_DNA"/>
</dbReference>
<name>A0A0V1BE04_TRISP</name>
<dbReference type="AlphaFoldDB" id="A0A0V1BE04"/>
<evidence type="ECO:0000313" key="1">
    <source>
        <dbReference type="EMBL" id="KRY35096.1"/>
    </source>
</evidence>
<protein>
    <submittedName>
        <fullName evidence="1">Uncharacterized protein</fullName>
    </submittedName>
</protein>
<gene>
    <name evidence="1" type="ORF">T01_8387</name>
</gene>
<accession>A0A0V1BE04</accession>
<comment type="caution">
    <text evidence="1">The sequence shown here is derived from an EMBL/GenBank/DDBJ whole genome shotgun (WGS) entry which is preliminary data.</text>
</comment>
<sequence>MTYRSAESSKTTFSGIRTCGRFHCRALNGVWVRRYYHHHHGCSYDELDTGYTQTNTSTISGIRTCGRLHCRFK</sequence>
<dbReference type="InParanoid" id="A0A0V1BE04"/>
<organism evidence="1 2">
    <name type="scientific">Trichinella spiralis</name>
    <name type="common">Trichina worm</name>
    <dbReference type="NCBI Taxonomy" id="6334"/>
    <lineage>
        <taxon>Eukaryota</taxon>
        <taxon>Metazoa</taxon>
        <taxon>Ecdysozoa</taxon>
        <taxon>Nematoda</taxon>
        <taxon>Enoplea</taxon>
        <taxon>Dorylaimia</taxon>
        <taxon>Trichinellida</taxon>
        <taxon>Trichinellidae</taxon>
        <taxon>Trichinella</taxon>
    </lineage>
</organism>
<dbReference type="OrthoDB" id="10539672at2759"/>
<keyword evidence="2" id="KW-1185">Reference proteome</keyword>
<proteinExistence type="predicted"/>